<keyword evidence="9" id="KW-1185">Reference proteome</keyword>
<dbReference type="Pfam" id="PF10144">
    <property type="entry name" value="SMP_2"/>
    <property type="match status" value="1"/>
</dbReference>
<evidence type="ECO:0000256" key="6">
    <source>
        <dbReference type="ARBA" id="ARBA00023136"/>
    </source>
</evidence>
<feature type="transmembrane region" description="Helical" evidence="7">
    <location>
        <begin position="164"/>
        <end position="183"/>
    </location>
</feature>
<comment type="subcellular location">
    <subcellularLocation>
        <location evidence="1">Cell membrane</location>
    </subcellularLocation>
</comment>
<sequence length="212" mass="24441">MLRKHQHRLIRLSQIAIALTLLITVQLLWQQQRLHRQALLATHAMELADNLMEHAAHSAAMALKLDDDAMMQWVVTRLNDDPRVLSASIFNYQGHRLAFAQSLFPDADLPEQAELELALRQFSPLTTPITHGQEAYGYLRMRINHSLFFLEQRHLQQTQQRETGLLLLLSGLIGFILARALSFKRASYSHQQRLAKRQKKRATHTESPVQND</sequence>
<keyword evidence="6 7" id="KW-0472">Membrane</keyword>
<comment type="similarity">
    <text evidence="2">Belongs to the Smp family.</text>
</comment>
<accession>A0ABP9ED35</accession>
<evidence type="ECO:0008006" key="10">
    <source>
        <dbReference type="Google" id="ProtNLM"/>
    </source>
</evidence>
<evidence type="ECO:0000256" key="5">
    <source>
        <dbReference type="ARBA" id="ARBA00022989"/>
    </source>
</evidence>
<evidence type="ECO:0000313" key="8">
    <source>
        <dbReference type="EMBL" id="GAA4875803.1"/>
    </source>
</evidence>
<dbReference type="Proteomes" id="UP001499988">
    <property type="component" value="Unassembled WGS sequence"/>
</dbReference>
<evidence type="ECO:0000256" key="3">
    <source>
        <dbReference type="ARBA" id="ARBA00022475"/>
    </source>
</evidence>
<dbReference type="InterPro" id="IPR019305">
    <property type="entry name" value="Uncharacterised_Smp"/>
</dbReference>
<feature type="transmembrane region" description="Helical" evidence="7">
    <location>
        <begin position="12"/>
        <end position="29"/>
    </location>
</feature>
<comment type="caution">
    <text evidence="8">The sequence shown here is derived from an EMBL/GenBank/DDBJ whole genome shotgun (WGS) entry which is preliminary data.</text>
</comment>
<evidence type="ECO:0000313" key="9">
    <source>
        <dbReference type="Proteomes" id="UP001499988"/>
    </source>
</evidence>
<evidence type="ECO:0000256" key="2">
    <source>
        <dbReference type="ARBA" id="ARBA00005362"/>
    </source>
</evidence>
<evidence type="ECO:0000256" key="1">
    <source>
        <dbReference type="ARBA" id="ARBA00004236"/>
    </source>
</evidence>
<keyword evidence="3" id="KW-1003">Cell membrane</keyword>
<proteinExistence type="inferred from homology"/>
<dbReference type="RefSeq" id="WP_345333334.1">
    <property type="nucleotide sequence ID" value="NZ_BAABJZ010000007.1"/>
</dbReference>
<evidence type="ECO:0000256" key="7">
    <source>
        <dbReference type="SAM" id="Phobius"/>
    </source>
</evidence>
<dbReference type="EMBL" id="BAABJZ010000007">
    <property type="protein sequence ID" value="GAA4875803.1"/>
    <property type="molecule type" value="Genomic_DNA"/>
</dbReference>
<keyword evidence="5 7" id="KW-1133">Transmembrane helix</keyword>
<organism evidence="8 9">
    <name type="scientific">Ferrimonas pelagia</name>
    <dbReference type="NCBI Taxonomy" id="1177826"/>
    <lineage>
        <taxon>Bacteria</taxon>
        <taxon>Pseudomonadati</taxon>
        <taxon>Pseudomonadota</taxon>
        <taxon>Gammaproteobacteria</taxon>
        <taxon>Alteromonadales</taxon>
        <taxon>Ferrimonadaceae</taxon>
        <taxon>Ferrimonas</taxon>
    </lineage>
</organism>
<protein>
    <recommendedName>
        <fullName evidence="10">Virulence factor, hemolysin regulator</fullName>
    </recommendedName>
</protein>
<evidence type="ECO:0000256" key="4">
    <source>
        <dbReference type="ARBA" id="ARBA00022692"/>
    </source>
</evidence>
<gene>
    <name evidence="8" type="ORF">GCM10023333_06310</name>
</gene>
<reference evidence="9" key="1">
    <citation type="journal article" date="2019" name="Int. J. Syst. Evol. Microbiol.">
        <title>The Global Catalogue of Microorganisms (GCM) 10K type strain sequencing project: providing services to taxonomists for standard genome sequencing and annotation.</title>
        <authorList>
            <consortium name="The Broad Institute Genomics Platform"/>
            <consortium name="The Broad Institute Genome Sequencing Center for Infectious Disease"/>
            <person name="Wu L."/>
            <person name="Ma J."/>
        </authorList>
    </citation>
    <scope>NUCLEOTIDE SEQUENCE [LARGE SCALE GENOMIC DNA]</scope>
    <source>
        <strain evidence="9">JCM 18401</strain>
    </source>
</reference>
<name>A0ABP9ED35_9GAMM</name>
<keyword evidence="4 7" id="KW-0812">Transmembrane</keyword>